<evidence type="ECO:0000313" key="2">
    <source>
        <dbReference type="Proteomes" id="UP000035287"/>
    </source>
</evidence>
<gene>
    <name evidence="1" type="ORF">AB433_09490</name>
</gene>
<dbReference type="PATRIC" id="fig|1348774.3.peg.1991"/>
<proteinExistence type="predicted"/>
<dbReference type="EMBL" id="CP011770">
    <property type="protein sequence ID" value="AKM10152.1"/>
    <property type="molecule type" value="Genomic_DNA"/>
</dbReference>
<dbReference type="OrthoDB" id="7714635at2"/>
<dbReference type="Proteomes" id="UP000035287">
    <property type="component" value="Chromosome"/>
</dbReference>
<accession>A0A0G3XG40</accession>
<keyword evidence="2" id="KW-1185">Reference proteome</keyword>
<evidence type="ECO:0000313" key="1">
    <source>
        <dbReference type="EMBL" id="AKM10152.1"/>
    </source>
</evidence>
<name>A0A0G3XG40_9SPHN</name>
<dbReference type="RefSeq" id="WP_047820825.1">
    <property type="nucleotide sequence ID" value="NZ_CP011770.1"/>
</dbReference>
<reference evidence="1 2" key="1">
    <citation type="submission" date="2015-06" db="EMBL/GenBank/DDBJ databases">
        <authorList>
            <person name="Zeng Y."/>
            <person name="Huang Y."/>
        </authorList>
    </citation>
    <scope>NUCLEOTIDE SEQUENCE [LARGE SCALE GENOMIC DNA]</scope>
    <source>
        <strain evidence="1 2">PQ-2</strain>
    </source>
</reference>
<dbReference type="STRING" id="1348774.AB433_09490"/>
<organism evidence="1 2">
    <name type="scientific">Croceicoccus naphthovorans</name>
    <dbReference type="NCBI Taxonomy" id="1348774"/>
    <lineage>
        <taxon>Bacteria</taxon>
        <taxon>Pseudomonadati</taxon>
        <taxon>Pseudomonadota</taxon>
        <taxon>Alphaproteobacteria</taxon>
        <taxon>Sphingomonadales</taxon>
        <taxon>Erythrobacteraceae</taxon>
        <taxon>Croceicoccus</taxon>
    </lineage>
</organism>
<protein>
    <submittedName>
        <fullName evidence="1">Uncharacterized protein</fullName>
    </submittedName>
</protein>
<sequence>MPSIAGLNRPARAIRSVFRDADSAFWPLAGIAILLIAQATIIVTRAINWDEFIHYGILIDMVSGQRVSALQTLWQRVFAWLPTMPGDTIDRIRYGRAGMLAFELLTLTMIAAIARRFTDHSGAAMGALAWLSAGYVLQHGFSFRADPVVTATLTTALAVLAWRKLDAITALIVGALLGVAGMLTIKAVLYAAAFAGLACLRWTEAERKASATLTLLAIPILAALTFALIHELHASAIAGQVRGASAITSASSTALADNAWHYVFFIGRPNNLGFVVGAISTGLGLFAMILAFPFALKGRSLHQRIALIGMIAIVATPAFYENTAPYYYTFMLAPVAIACVVSIDLARRKVPAMVISALLMSLAISVFAHENRKIISHQKRIDAVATSLFDERVAYFDHADALPGFDKMNPFMSPWGIRGYLANGRPIYSTAMRQRPVPLLLANWHPFISVFAGEEKYFLPEDAKAIRENYVQFEGPVWLAGKTVPAHGSNNSEVLVPGPYTLRGGALTIDGVVRKEGDVLNLDRGHHMLVNSGGSAASIVYGNRLEAVDSLNFSGTWIDF</sequence>
<dbReference type="AlphaFoldDB" id="A0A0G3XG40"/>
<dbReference type="KEGG" id="cna:AB433_09490"/>